<name>A0A292PSH8_9PEZI</name>
<gene>
    <name evidence="1" type="ORF">GSTUAT00005849001</name>
</gene>
<evidence type="ECO:0000313" key="2">
    <source>
        <dbReference type="Proteomes" id="UP001412239"/>
    </source>
</evidence>
<dbReference type="AlphaFoldDB" id="A0A292PSH8"/>
<organism evidence="1 2">
    <name type="scientific">Tuber aestivum</name>
    <name type="common">summer truffle</name>
    <dbReference type="NCBI Taxonomy" id="59557"/>
    <lineage>
        <taxon>Eukaryota</taxon>
        <taxon>Fungi</taxon>
        <taxon>Dikarya</taxon>
        <taxon>Ascomycota</taxon>
        <taxon>Pezizomycotina</taxon>
        <taxon>Pezizomycetes</taxon>
        <taxon>Pezizales</taxon>
        <taxon>Tuberaceae</taxon>
        <taxon>Tuber</taxon>
    </lineage>
</organism>
<sequence length="45" mass="5113">EISFATKAPKNYRTAPSLFHAKQALILRFLHSSPSHFSYLNDCCT</sequence>
<evidence type="ECO:0000313" key="1">
    <source>
        <dbReference type="EMBL" id="CUS10084.1"/>
    </source>
</evidence>
<feature type="non-terminal residue" evidence="1">
    <location>
        <position position="1"/>
    </location>
</feature>
<protein>
    <submittedName>
        <fullName evidence="1">Uncharacterized protein</fullName>
    </submittedName>
</protein>
<keyword evidence="2" id="KW-1185">Reference proteome</keyword>
<reference evidence="1" key="1">
    <citation type="submission" date="2015-10" db="EMBL/GenBank/DDBJ databases">
        <authorList>
            <person name="Regsiter A."/>
            <person name="william w."/>
        </authorList>
    </citation>
    <scope>NUCLEOTIDE SEQUENCE</scope>
    <source>
        <strain evidence="1">Montdore</strain>
    </source>
</reference>
<dbReference type="Proteomes" id="UP001412239">
    <property type="component" value="Unassembled WGS sequence"/>
</dbReference>
<accession>A0A292PSH8</accession>
<proteinExistence type="predicted"/>
<feature type="non-terminal residue" evidence="1">
    <location>
        <position position="45"/>
    </location>
</feature>
<dbReference type="EMBL" id="LN891058">
    <property type="protein sequence ID" value="CUS10084.1"/>
    <property type="molecule type" value="Genomic_DNA"/>
</dbReference>